<evidence type="ECO:0000313" key="1">
    <source>
        <dbReference type="EMBL" id="EJD36434.1"/>
    </source>
</evidence>
<gene>
    <name evidence="1" type="ORF">AURDEDRAFT_74198</name>
</gene>
<evidence type="ECO:0000313" key="2">
    <source>
        <dbReference type="Proteomes" id="UP000006514"/>
    </source>
</evidence>
<accession>J0WUJ0</accession>
<protein>
    <submittedName>
        <fullName evidence="1">Uncharacterized protein</fullName>
    </submittedName>
</protein>
<dbReference type="InParanoid" id="J0WUJ0"/>
<dbReference type="eggNOG" id="ENOG502SSPY">
    <property type="taxonomic scope" value="Eukaryota"/>
</dbReference>
<dbReference type="KEGG" id="adl:AURDEDRAFT_74198"/>
<sequence length="118" mass="13455">MGDPELWKISRIQRNTLWWGISKRTNSPHRCPHCNLELLTGETPGFCCGPQGEKLHDVPALPPLPEEFSTFLNDPRLSSLSRLLNLIYTFAQLESTHKFPSFGNMPAHFAVEGKIFHR</sequence>
<dbReference type="AlphaFoldDB" id="J0WUJ0"/>
<dbReference type="OMA" id="THGGMFA"/>
<reference evidence="2" key="1">
    <citation type="journal article" date="2012" name="Science">
        <title>The Paleozoic origin of enzymatic lignin decomposition reconstructed from 31 fungal genomes.</title>
        <authorList>
            <person name="Floudas D."/>
            <person name="Binder M."/>
            <person name="Riley R."/>
            <person name="Barry K."/>
            <person name="Blanchette R.A."/>
            <person name="Henrissat B."/>
            <person name="Martinez A.T."/>
            <person name="Otillar R."/>
            <person name="Spatafora J.W."/>
            <person name="Yadav J.S."/>
            <person name="Aerts A."/>
            <person name="Benoit I."/>
            <person name="Boyd A."/>
            <person name="Carlson A."/>
            <person name="Copeland A."/>
            <person name="Coutinho P.M."/>
            <person name="de Vries R.P."/>
            <person name="Ferreira P."/>
            <person name="Findley K."/>
            <person name="Foster B."/>
            <person name="Gaskell J."/>
            <person name="Glotzer D."/>
            <person name="Gorecki P."/>
            <person name="Heitman J."/>
            <person name="Hesse C."/>
            <person name="Hori C."/>
            <person name="Igarashi K."/>
            <person name="Jurgens J.A."/>
            <person name="Kallen N."/>
            <person name="Kersten P."/>
            <person name="Kohler A."/>
            <person name="Kuees U."/>
            <person name="Kumar T.K.A."/>
            <person name="Kuo A."/>
            <person name="LaButti K."/>
            <person name="Larrondo L.F."/>
            <person name="Lindquist E."/>
            <person name="Ling A."/>
            <person name="Lombard V."/>
            <person name="Lucas S."/>
            <person name="Lundell T."/>
            <person name="Martin R."/>
            <person name="McLaughlin D.J."/>
            <person name="Morgenstern I."/>
            <person name="Morin E."/>
            <person name="Murat C."/>
            <person name="Nagy L.G."/>
            <person name="Nolan M."/>
            <person name="Ohm R.A."/>
            <person name="Patyshakuliyeva A."/>
            <person name="Rokas A."/>
            <person name="Ruiz-Duenas F.J."/>
            <person name="Sabat G."/>
            <person name="Salamov A."/>
            <person name="Samejima M."/>
            <person name="Schmutz J."/>
            <person name="Slot J.C."/>
            <person name="St John F."/>
            <person name="Stenlid J."/>
            <person name="Sun H."/>
            <person name="Sun S."/>
            <person name="Syed K."/>
            <person name="Tsang A."/>
            <person name="Wiebenga A."/>
            <person name="Young D."/>
            <person name="Pisabarro A."/>
            <person name="Eastwood D.C."/>
            <person name="Martin F."/>
            <person name="Cullen D."/>
            <person name="Grigoriev I.V."/>
            <person name="Hibbett D.S."/>
        </authorList>
    </citation>
    <scope>NUCLEOTIDE SEQUENCE [LARGE SCALE GENOMIC DNA]</scope>
    <source>
        <strain evidence="2">TFB10046</strain>
    </source>
</reference>
<organism evidence="1 2">
    <name type="scientific">Auricularia subglabra (strain TFB-10046 / SS5)</name>
    <name type="common">White-rot fungus</name>
    <name type="synonym">Auricularia delicata (strain TFB10046)</name>
    <dbReference type="NCBI Taxonomy" id="717982"/>
    <lineage>
        <taxon>Eukaryota</taxon>
        <taxon>Fungi</taxon>
        <taxon>Dikarya</taxon>
        <taxon>Basidiomycota</taxon>
        <taxon>Agaricomycotina</taxon>
        <taxon>Agaricomycetes</taxon>
        <taxon>Auriculariales</taxon>
        <taxon>Auriculariaceae</taxon>
        <taxon>Auricularia</taxon>
    </lineage>
</organism>
<dbReference type="Proteomes" id="UP000006514">
    <property type="component" value="Unassembled WGS sequence"/>
</dbReference>
<name>J0WUJ0_AURST</name>
<keyword evidence="2" id="KW-1185">Reference proteome</keyword>
<dbReference type="EMBL" id="JH687861">
    <property type="protein sequence ID" value="EJD36434.1"/>
    <property type="molecule type" value="Genomic_DNA"/>
</dbReference>
<dbReference type="OrthoDB" id="3366231at2759"/>
<feature type="non-terminal residue" evidence="1">
    <location>
        <position position="118"/>
    </location>
</feature>
<proteinExistence type="predicted"/>